<dbReference type="EMBL" id="OUUW01000015">
    <property type="protein sequence ID" value="SPP88757.1"/>
    <property type="molecule type" value="Genomic_DNA"/>
</dbReference>
<accession>A0A3B0K3E2</accession>
<evidence type="ECO:0000259" key="2">
    <source>
        <dbReference type="Pfam" id="PF00085"/>
    </source>
</evidence>
<dbReference type="SUPFAM" id="SSF52833">
    <property type="entry name" value="Thioredoxin-like"/>
    <property type="match status" value="1"/>
</dbReference>
<evidence type="ECO:0000256" key="1">
    <source>
        <dbReference type="SAM" id="MobiDB-lite"/>
    </source>
</evidence>
<proteinExistence type="predicted"/>
<feature type="domain" description="DUF4746" evidence="3">
    <location>
        <begin position="234"/>
        <end position="550"/>
    </location>
</feature>
<protein>
    <submittedName>
        <fullName evidence="4">Blast:Thioredoxin domain-containing protein 3 homolog</fullName>
    </submittedName>
</protein>
<dbReference type="Gene3D" id="3.40.30.10">
    <property type="entry name" value="Glutaredoxin"/>
    <property type="match status" value="1"/>
</dbReference>
<evidence type="ECO:0000259" key="3">
    <source>
        <dbReference type="Pfam" id="PF15928"/>
    </source>
</evidence>
<name>A0A3B0K3E2_DROGU</name>
<dbReference type="InterPro" id="IPR051766">
    <property type="entry name" value="TXND_domain-containing"/>
</dbReference>
<evidence type="ECO:0000313" key="5">
    <source>
        <dbReference type="Proteomes" id="UP000268350"/>
    </source>
</evidence>
<feature type="region of interest" description="Disordered" evidence="1">
    <location>
        <begin position="541"/>
        <end position="701"/>
    </location>
</feature>
<feature type="region of interest" description="Disordered" evidence="1">
    <location>
        <begin position="332"/>
        <end position="360"/>
    </location>
</feature>
<feature type="compositionally biased region" description="Pro residues" evidence="1">
    <location>
        <begin position="590"/>
        <end position="606"/>
    </location>
</feature>
<dbReference type="Proteomes" id="UP000268350">
    <property type="component" value="Unassembled WGS sequence"/>
</dbReference>
<dbReference type="OrthoDB" id="10263751at2759"/>
<evidence type="ECO:0000313" key="4">
    <source>
        <dbReference type="EMBL" id="SPP88757.1"/>
    </source>
</evidence>
<feature type="compositionally biased region" description="Acidic residues" evidence="1">
    <location>
        <begin position="341"/>
        <end position="358"/>
    </location>
</feature>
<reference evidence="5" key="1">
    <citation type="submission" date="2018-01" db="EMBL/GenBank/DDBJ databases">
        <authorList>
            <person name="Alioto T."/>
            <person name="Alioto T."/>
        </authorList>
    </citation>
    <scope>NUCLEOTIDE SEQUENCE [LARGE SCALE GENOMIC DNA]</scope>
</reference>
<dbReference type="Pfam" id="PF15928">
    <property type="entry name" value="DUF4746"/>
    <property type="match status" value="1"/>
</dbReference>
<feature type="domain" description="Thioredoxin" evidence="2">
    <location>
        <begin position="16"/>
        <end position="102"/>
    </location>
</feature>
<dbReference type="InterPro" id="IPR017937">
    <property type="entry name" value="Thioredoxin_CS"/>
</dbReference>
<feature type="compositionally biased region" description="Low complexity" evidence="1">
    <location>
        <begin position="607"/>
        <end position="701"/>
    </location>
</feature>
<dbReference type="PANTHER" id="PTHR46135">
    <property type="entry name" value="NME/NM23 FAMILY MEMBER 8"/>
    <property type="match status" value="1"/>
</dbReference>
<dbReference type="InterPro" id="IPR031827">
    <property type="entry name" value="DUF4746"/>
</dbReference>
<dbReference type="Pfam" id="PF00085">
    <property type="entry name" value="Thioredoxin"/>
    <property type="match status" value="1"/>
</dbReference>
<dbReference type="PANTHER" id="PTHR46135:SF3">
    <property type="entry name" value="NME_NM23 FAMILY MEMBER 8"/>
    <property type="match status" value="1"/>
</dbReference>
<dbReference type="InterPro" id="IPR013766">
    <property type="entry name" value="Thioredoxin_domain"/>
</dbReference>
<dbReference type="STRING" id="7266.A0A3B0K3E2"/>
<organism evidence="4 5">
    <name type="scientific">Drosophila guanche</name>
    <name type="common">Fruit fly</name>
    <dbReference type="NCBI Taxonomy" id="7266"/>
    <lineage>
        <taxon>Eukaryota</taxon>
        <taxon>Metazoa</taxon>
        <taxon>Ecdysozoa</taxon>
        <taxon>Arthropoda</taxon>
        <taxon>Hexapoda</taxon>
        <taxon>Insecta</taxon>
        <taxon>Pterygota</taxon>
        <taxon>Neoptera</taxon>
        <taxon>Endopterygota</taxon>
        <taxon>Diptera</taxon>
        <taxon>Brachycera</taxon>
        <taxon>Muscomorpha</taxon>
        <taxon>Ephydroidea</taxon>
        <taxon>Drosophilidae</taxon>
        <taxon>Drosophila</taxon>
        <taxon>Sophophora</taxon>
    </lineage>
</organism>
<feature type="compositionally biased region" description="Basic and acidic residues" evidence="1">
    <location>
        <begin position="568"/>
        <end position="587"/>
    </location>
</feature>
<dbReference type="PROSITE" id="PS00194">
    <property type="entry name" value="THIOREDOXIN_1"/>
    <property type="match status" value="1"/>
</dbReference>
<gene>
    <name evidence="4" type="ORF">DGUA_6G019032</name>
</gene>
<keyword evidence="5" id="KW-1185">Reference proteome</keyword>
<dbReference type="AlphaFoldDB" id="A0A3B0K3E2"/>
<dbReference type="InterPro" id="IPR036249">
    <property type="entry name" value="Thioredoxin-like_sf"/>
</dbReference>
<sequence>MAKKGGVQQLQADLQNDVDFKKFLERPGLLVLDVYSEWCGPCLGMVGGLRKIKLEMGGDNLQLAICKSDTITALKRFNKRSEPTWLFVTGGRAVNIMFGTDVPKLMAMLNKELEKTLQKAPRPVTYAVNELQPIEVEQLRVKTEIKERVQRIEREAKHKKQTDYLTFVTDAILANLPDIGVTVFGPHVNRDMFKKLQEPAEALKMQCKDRKVIQVTAEQFESVNFACKNPLPPDVIEQLDGKELLMCFWKIDEGAGPVPNVLTAYAKELTKERVGPPNEEFNKEHPIPPIIAPMKIKFEVELAEGEEWFEEISSEEEAKKKKQAKIKSIINVQQEAPAADDNADLDGEEEGSEEETPEQDVRQSLANLGIDLDLDLDLNDLVEEEEQVVEEVIVKPRFRTKTVKMPPIWVPNNRRTHAALVYMFFRSQTTGFLPPDPTPEPPHVIMAFEASKREEVMNAVDRQKSDVPSYGYFTTDDPAETTLLASSTDRYNRSVEQSPSDKIVLKVSKVQSNMMLSLVVFAPTYVSPNVTAGREEALKFFPEDYKQQPEVPEKEEEDKTKKKKKSKKTENTRESHDVPEPPPEKVEAAAPPPPPQPQAEAPPPEAQAPAGEAPAPAAAPAEGEAAAPAEGGTAAPAEGGTAAAAPADGAEPGPESAEGPAPTEAAEEAPPLAAEEVPQAPTEETAPAPATEAAPEVAAAE</sequence>